<dbReference type="GO" id="GO:0016757">
    <property type="term" value="F:glycosyltransferase activity"/>
    <property type="evidence" value="ECO:0007669"/>
    <property type="project" value="InterPro"/>
</dbReference>
<evidence type="ECO:0000313" key="5">
    <source>
        <dbReference type="Proteomes" id="UP000177082"/>
    </source>
</evidence>
<gene>
    <name evidence="4" type="ORF">A2961_00225</name>
</gene>
<dbReference type="SUPFAM" id="SSF53756">
    <property type="entry name" value="UDP-Glycosyltransferase/glycogen phosphorylase"/>
    <property type="match status" value="1"/>
</dbReference>
<dbReference type="STRING" id="1802519.A2961_00225"/>
<dbReference type="Pfam" id="PF13439">
    <property type="entry name" value="Glyco_transf_4"/>
    <property type="match status" value="1"/>
</dbReference>
<comment type="caution">
    <text evidence="4">The sequence shown here is derived from an EMBL/GenBank/DDBJ whole genome shotgun (WGS) entry which is preliminary data.</text>
</comment>
<dbReference type="AlphaFoldDB" id="A0A1F8BJU8"/>
<dbReference type="CDD" id="cd03801">
    <property type="entry name" value="GT4_PimA-like"/>
    <property type="match status" value="1"/>
</dbReference>
<evidence type="ECO:0000256" key="1">
    <source>
        <dbReference type="SAM" id="Phobius"/>
    </source>
</evidence>
<feature type="transmembrane region" description="Helical" evidence="1">
    <location>
        <begin position="68"/>
        <end position="86"/>
    </location>
</feature>
<keyword evidence="1" id="KW-1133">Transmembrane helix</keyword>
<evidence type="ECO:0000259" key="2">
    <source>
        <dbReference type="Pfam" id="PF00534"/>
    </source>
</evidence>
<accession>A0A1F8BJU8</accession>
<dbReference type="Pfam" id="PF00534">
    <property type="entry name" value="Glycos_transf_1"/>
    <property type="match status" value="1"/>
</dbReference>
<evidence type="ECO:0008006" key="6">
    <source>
        <dbReference type="Google" id="ProtNLM"/>
    </source>
</evidence>
<feature type="domain" description="Glycosyltransferase subfamily 4-like N-terminal" evidence="3">
    <location>
        <begin position="13"/>
        <end position="184"/>
    </location>
</feature>
<keyword evidence="1" id="KW-0472">Membrane</keyword>
<dbReference type="InterPro" id="IPR028098">
    <property type="entry name" value="Glyco_trans_4-like_N"/>
</dbReference>
<keyword evidence="1" id="KW-0812">Transmembrane</keyword>
<reference evidence="4 5" key="1">
    <citation type="journal article" date="2016" name="Nat. Commun.">
        <title>Thousands of microbial genomes shed light on interconnected biogeochemical processes in an aquifer system.</title>
        <authorList>
            <person name="Anantharaman K."/>
            <person name="Brown C.T."/>
            <person name="Hug L.A."/>
            <person name="Sharon I."/>
            <person name="Castelle C.J."/>
            <person name="Probst A.J."/>
            <person name="Thomas B.C."/>
            <person name="Singh A."/>
            <person name="Wilkins M.J."/>
            <person name="Karaoz U."/>
            <person name="Brodie E.L."/>
            <person name="Williams K.H."/>
            <person name="Hubbard S.S."/>
            <person name="Banfield J.F."/>
        </authorList>
    </citation>
    <scope>NUCLEOTIDE SEQUENCE [LARGE SCALE GENOMIC DNA]</scope>
</reference>
<dbReference type="Proteomes" id="UP000177082">
    <property type="component" value="Unassembled WGS sequence"/>
</dbReference>
<dbReference type="Gene3D" id="3.40.50.2000">
    <property type="entry name" value="Glycogen Phosphorylase B"/>
    <property type="match status" value="2"/>
</dbReference>
<protein>
    <recommendedName>
        <fullName evidence="6">Glycosyl transferase family 1 domain-containing protein</fullName>
    </recommendedName>
</protein>
<dbReference type="PANTHER" id="PTHR12526:SF630">
    <property type="entry name" value="GLYCOSYLTRANSFERASE"/>
    <property type="match status" value="1"/>
</dbReference>
<dbReference type="EMBL" id="MGHF01000007">
    <property type="protein sequence ID" value="OGM64303.1"/>
    <property type="molecule type" value="Genomic_DNA"/>
</dbReference>
<name>A0A1F8BJU8_9BACT</name>
<feature type="domain" description="Glycosyl transferase family 1" evidence="2">
    <location>
        <begin position="196"/>
        <end position="359"/>
    </location>
</feature>
<dbReference type="InterPro" id="IPR001296">
    <property type="entry name" value="Glyco_trans_1"/>
</dbReference>
<dbReference type="PANTHER" id="PTHR12526">
    <property type="entry name" value="GLYCOSYLTRANSFERASE"/>
    <property type="match status" value="1"/>
</dbReference>
<proteinExistence type="predicted"/>
<evidence type="ECO:0000259" key="3">
    <source>
        <dbReference type="Pfam" id="PF13439"/>
    </source>
</evidence>
<evidence type="ECO:0000313" key="4">
    <source>
        <dbReference type="EMBL" id="OGM64303.1"/>
    </source>
</evidence>
<organism evidence="4 5">
    <name type="scientific">Candidatus Woesebacteria bacterium RIFCSPLOWO2_01_FULL_39_21</name>
    <dbReference type="NCBI Taxonomy" id="1802519"/>
    <lineage>
        <taxon>Bacteria</taxon>
        <taxon>Candidatus Woeseibacteriota</taxon>
    </lineage>
</organism>
<sequence length="384" mass="42507">MNILIVIPELSYRGGERIFYTLAKGLGQEGHKVKILAARVKADAFKFEPPISLLTLPGILQKLMGNNLIFYIILFPVLFLMVFINSGDVDVIDSESGFALWASVLVGKLRHKKVVWTIFAFESDILPKGLANRLFRYIYGRVDRFIARKADGYKCIAPRISRSLKKAYGIDDVDVIIPAIDPDRFNNAKPFEVIRKFGLKGKLVVLLPATLHLKKNQRLAIDSLGKILEVFPNVVLVLLGSGPDREDLVSYAEARGLGGSVIFAGVAYGDGIKNYYAASDVVLVCSKVENEGLSMTALEALANGVMPIVSVGAGVAEILSKKNIALVVNPDVSEFSQAIINYLRTPLKYENMIVRGKRWVSEELTLKNFTNKTLDVYESLFLHI</sequence>